<comment type="caution">
    <text evidence="2">The sequence shown here is derived from an EMBL/GenBank/DDBJ whole genome shotgun (WGS) entry which is preliminary data.</text>
</comment>
<dbReference type="Proteomes" id="UP001596067">
    <property type="component" value="Unassembled WGS sequence"/>
</dbReference>
<reference evidence="3" key="1">
    <citation type="journal article" date="2019" name="Int. J. Syst. Evol. Microbiol.">
        <title>The Global Catalogue of Microorganisms (GCM) 10K type strain sequencing project: providing services to taxonomists for standard genome sequencing and annotation.</title>
        <authorList>
            <consortium name="The Broad Institute Genomics Platform"/>
            <consortium name="The Broad Institute Genome Sequencing Center for Infectious Disease"/>
            <person name="Wu L."/>
            <person name="Ma J."/>
        </authorList>
    </citation>
    <scope>NUCLEOTIDE SEQUENCE [LARGE SCALE GENOMIC DNA]</scope>
    <source>
        <strain evidence="3">CGMCC 4.1469</strain>
    </source>
</reference>
<evidence type="ECO:0000313" key="2">
    <source>
        <dbReference type="EMBL" id="MFC5886738.1"/>
    </source>
</evidence>
<accession>A0ABW1EYN9</accession>
<organism evidence="2 3">
    <name type="scientific">Kitasatospora aburaviensis</name>
    <dbReference type="NCBI Taxonomy" id="67265"/>
    <lineage>
        <taxon>Bacteria</taxon>
        <taxon>Bacillati</taxon>
        <taxon>Actinomycetota</taxon>
        <taxon>Actinomycetes</taxon>
        <taxon>Kitasatosporales</taxon>
        <taxon>Streptomycetaceae</taxon>
        <taxon>Kitasatospora</taxon>
    </lineage>
</organism>
<sequence length="275" mass="30167">MSAETFQAPIDTEARIPGQAGELDEPVAEAKGYTPPEQEPDVVAVAGFKGGVGKSRTAKELAFLRQAVLTDLEWDWGGVTRGWGYFEEDRVSTPPLLRAFQTGETPKPLSGNGRKPDLIPGHTDFERNQPKADVVAESLQQWSRELKRRIVVDTHPGGCESTYGAMAGARVTVVPAVLGNEELRALEGLLTNLPDYPLLLIPYKVNRAPAAWLLDELERLSDTFQAQIGPAVGNYSWIPDRRSRVPICASKPSKRTGQFIEEMQAVAEAVENYGR</sequence>
<dbReference type="RefSeq" id="WP_345330848.1">
    <property type="nucleotide sequence ID" value="NZ_BAAAVH010000123.1"/>
</dbReference>
<gene>
    <name evidence="2" type="ORF">ACFP0N_17370</name>
</gene>
<keyword evidence="3" id="KW-1185">Reference proteome</keyword>
<dbReference type="InterPro" id="IPR027417">
    <property type="entry name" value="P-loop_NTPase"/>
</dbReference>
<evidence type="ECO:0000313" key="3">
    <source>
        <dbReference type="Proteomes" id="UP001596067"/>
    </source>
</evidence>
<name>A0ABW1EYN9_9ACTN</name>
<evidence type="ECO:0000256" key="1">
    <source>
        <dbReference type="SAM" id="MobiDB-lite"/>
    </source>
</evidence>
<protein>
    <submittedName>
        <fullName evidence="2">ParA family protein</fullName>
    </submittedName>
</protein>
<feature type="region of interest" description="Disordered" evidence="1">
    <location>
        <begin position="1"/>
        <end position="38"/>
    </location>
</feature>
<dbReference type="SUPFAM" id="SSF52540">
    <property type="entry name" value="P-loop containing nucleoside triphosphate hydrolases"/>
    <property type="match status" value="1"/>
</dbReference>
<dbReference type="EMBL" id="JBHSOD010000020">
    <property type="protein sequence ID" value="MFC5886738.1"/>
    <property type="molecule type" value="Genomic_DNA"/>
</dbReference>
<proteinExistence type="predicted"/>
<dbReference type="Gene3D" id="3.40.50.300">
    <property type="entry name" value="P-loop containing nucleotide triphosphate hydrolases"/>
    <property type="match status" value="1"/>
</dbReference>